<evidence type="ECO:0000313" key="1">
    <source>
        <dbReference type="EMBL" id="KAF7266355.1"/>
    </source>
</evidence>
<accession>A0A834M4C1</accession>
<comment type="caution">
    <text evidence="1">The sequence shown here is derived from an EMBL/GenBank/DDBJ whole genome shotgun (WGS) entry which is preliminary data.</text>
</comment>
<gene>
    <name evidence="1" type="ORF">GWI33_020383</name>
</gene>
<reference evidence="1" key="1">
    <citation type="submission" date="2020-08" db="EMBL/GenBank/DDBJ databases">
        <title>Genome sequencing and assembly of the red palm weevil Rhynchophorus ferrugineus.</title>
        <authorList>
            <person name="Dias G.B."/>
            <person name="Bergman C.M."/>
            <person name="Manee M."/>
        </authorList>
    </citation>
    <scope>NUCLEOTIDE SEQUENCE</scope>
    <source>
        <strain evidence="1">AA-2017</strain>
        <tissue evidence="1">Whole larva</tissue>
    </source>
</reference>
<protein>
    <submittedName>
        <fullName evidence="1">Uncharacterized protein</fullName>
    </submittedName>
</protein>
<organism evidence="1 2">
    <name type="scientific">Rhynchophorus ferrugineus</name>
    <name type="common">Red palm weevil</name>
    <name type="synonym">Curculio ferrugineus</name>
    <dbReference type="NCBI Taxonomy" id="354439"/>
    <lineage>
        <taxon>Eukaryota</taxon>
        <taxon>Metazoa</taxon>
        <taxon>Ecdysozoa</taxon>
        <taxon>Arthropoda</taxon>
        <taxon>Hexapoda</taxon>
        <taxon>Insecta</taxon>
        <taxon>Pterygota</taxon>
        <taxon>Neoptera</taxon>
        <taxon>Endopterygota</taxon>
        <taxon>Coleoptera</taxon>
        <taxon>Polyphaga</taxon>
        <taxon>Cucujiformia</taxon>
        <taxon>Curculionidae</taxon>
        <taxon>Dryophthorinae</taxon>
        <taxon>Rhynchophorus</taxon>
    </lineage>
</organism>
<proteinExistence type="predicted"/>
<dbReference type="EMBL" id="JAACXV010014549">
    <property type="protein sequence ID" value="KAF7266355.1"/>
    <property type="molecule type" value="Genomic_DNA"/>
</dbReference>
<keyword evidence="2" id="KW-1185">Reference proteome</keyword>
<evidence type="ECO:0000313" key="2">
    <source>
        <dbReference type="Proteomes" id="UP000625711"/>
    </source>
</evidence>
<sequence length="67" mass="7905">MFVMSSTFRRFLGWFKFKSVAADPSLKFDMKRITTTQRKKRGNTQRIASREKAEIEFANLQGTHYGR</sequence>
<dbReference type="AlphaFoldDB" id="A0A834M4C1"/>
<name>A0A834M4C1_RHYFE</name>
<dbReference type="Proteomes" id="UP000625711">
    <property type="component" value="Unassembled WGS sequence"/>
</dbReference>